<evidence type="ECO:0008006" key="2">
    <source>
        <dbReference type="Google" id="ProtNLM"/>
    </source>
</evidence>
<name>E6PZL3_9ZZZZ</name>
<dbReference type="AlphaFoldDB" id="E6PZL3"/>
<accession>E6PZL3</accession>
<reference evidence="1" key="1">
    <citation type="submission" date="2009-10" db="EMBL/GenBank/DDBJ databases">
        <title>Diversity of trophic interactions inside an arsenic-rich microbial ecosystem.</title>
        <authorList>
            <person name="Bertin P.N."/>
            <person name="Heinrich-Salmeron A."/>
            <person name="Pelletier E."/>
            <person name="Goulhen-Chollet F."/>
            <person name="Arsene-Ploetze F."/>
            <person name="Gallien S."/>
            <person name="Calteau A."/>
            <person name="Vallenet D."/>
            <person name="Casiot C."/>
            <person name="Chane-Woon-Ming B."/>
            <person name="Giloteaux L."/>
            <person name="Barakat M."/>
            <person name="Bonnefoy V."/>
            <person name="Bruneel O."/>
            <person name="Chandler M."/>
            <person name="Cleiss J."/>
            <person name="Duran R."/>
            <person name="Elbaz-Poulichet F."/>
            <person name="Fonknechten N."/>
            <person name="Lauga B."/>
            <person name="Mornico D."/>
            <person name="Ortet P."/>
            <person name="Schaeffer C."/>
            <person name="Siguier P."/>
            <person name="Alexander Thil Smith A."/>
            <person name="Van Dorsselaer A."/>
            <person name="Weissenbach J."/>
            <person name="Medigue C."/>
            <person name="Le Paslier D."/>
        </authorList>
    </citation>
    <scope>NUCLEOTIDE SEQUENCE</scope>
</reference>
<proteinExistence type="predicted"/>
<comment type="caution">
    <text evidence="1">The sequence shown here is derived from an EMBL/GenBank/DDBJ whole genome shotgun (WGS) entry which is preliminary data.</text>
</comment>
<dbReference type="EMBL" id="CABN01000129">
    <property type="protein sequence ID" value="CBI00372.1"/>
    <property type="molecule type" value="Genomic_DNA"/>
</dbReference>
<dbReference type="Gene3D" id="2.120.10.80">
    <property type="entry name" value="Kelch-type beta propeller"/>
    <property type="match status" value="1"/>
</dbReference>
<dbReference type="PROSITE" id="PS51257">
    <property type="entry name" value="PROKAR_LIPOPROTEIN"/>
    <property type="match status" value="1"/>
</dbReference>
<sequence length="489" mass="51075">MAGRLKRIAIVQMSMGVVLLAGCGGKGLMGSSASGTSLSATVSGEWTWVSGSNAVEQQGSYGTVGKAAATNTPGARSGGVGWTDAAGNLWLFGGRTAQVGVVCGQYDPLCTAGTNAWFNDLWKYSNGQWTWMGGSNTTDQPGVYGAKGVASATNTPGARYGAASWTDGTGDFWLFGGNGYDVQGNAGELNDLWRYHAGQWIWMGGSNRVQQAGVYGQMGVAGAANSPGSRAHAVGEVDAAGDFWLFGGKGCDGTGDCFSALNDLWKYSNGEWTWVSGVKSASPEPAGVYGTEGVGGPGNIIGGRYRAAGWIDSAGNLWIFGGVGFDDSNYNVSELDDFWKFGGGEWTWVNGPNNMIDVLGIYGNEGVGAAANIPGSRDSGMTWTDKSGNLWFFGGEGFGSTYTSHIDNTFNDLWRYSNGEWTWMSGFGVEGQPGSYGTEGQPAAENVPGARRSGVAWADGSGRLWLFGGIGVGSQGKVGHMNDLWVYQP</sequence>
<organism evidence="1">
    <name type="scientific">mine drainage metagenome</name>
    <dbReference type="NCBI Taxonomy" id="410659"/>
    <lineage>
        <taxon>unclassified sequences</taxon>
        <taxon>metagenomes</taxon>
        <taxon>ecological metagenomes</taxon>
    </lineage>
</organism>
<dbReference type="InterPro" id="IPR015915">
    <property type="entry name" value="Kelch-typ_b-propeller"/>
</dbReference>
<gene>
    <name evidence="1" type="ORF">CARN3_1394</name>
</gene>
<evidence type="ECO:0000313" key="1">
    <source>
        <dbReference type="EMBL" id="CBI00372.1"/>
    </source>
</evidence>
<dbReference type="SUPFAM" id="SSF117281">
    <property type="entry name" value="Kelch motif"/>
    <property type="match status" value="1"/>
</dbReference>
<protein>
    <recommendedName>
        <fullName evidence="2">Galactose oxidase</fullName>
    </recommendedName>
</protein>